<dbReference type="RefSeq" id="WP_144230174.1">
    <property type="nucleotide sequence ID" value="NZ_CBCRVV010000012.1"/>
</dbReference>
<dbReference type="Gene3D" id="3.40.50.10610">
    <property type="entry name" value="ABC-type transport auxiliary lipoprotein component"/>
    <property type="match status" value="1"/>
</dbReference>
<keyword evidence="1" id="KW-0732">Signal</keyword>
<dbReference type="OrthoDB" id="197224at2"/>
<name>A0A556QSN4_9BACT</name>
<evidence type="ECO:0000313" key="3">
    <source>
        <dbReference type="EMBL" id="TSJ79633.1"/>
    </source>
</evidence>
<feature type="domain" description="ABC-type transport auxiliary lipoprotein component" evidence="2">
    <location>
        <begin position="45"/>
        <end position="209"/>
    </location>
</feature>
<dbReference type="Proteomes" id="UP000315648">
    <property type="component" value="Unassembled WGS sequence"/>
</dbReference>
<dbReference type="PROSITE" id="PS51257">
    <property type="entry name" value="PROKAR_LIPOPROTEIN"/>
    <property type="match status" value="1"/>
</dbReference>
<dbReference type="AlphaFoldDB" id="A0A556QSN4"/>
<evidence type="ECO:0000259" key="2">
    <source>
        <dbReference type="Pfam" id="PF03886"/>
    </source>
</evidence>
<feature type="chain" id="PRO_5021801409" evidence="1">
    <location>
        <begin position="30"/>
        <end position="216"/>
    </location>
</feature>
<evidence type="ECO:0000256" key="1">
    <source>
        <dbReference type="SAM" id="SignalP"/>
    </source>
</evidence>
<dbReference type="Pfam" id="PF03886">
    <property type="entry name" value="ABC_trans_aux"/>
    <property type="match status" value="1"/>
</dbReference>
<protein>
    <submittedName>
        <fullName evidence="3">Membrane integrity-associated transporter subunit PqiC</fullName>
    </submittedName>
</protein>
<feature type="signal peptide" evidence="1">
    <location>
        <begin position="1"/>
        <end position="29"/>
    </location>
</feature>
<keyword evidence="4" id="KW-1185">Reference proteome</keyword>
<gene>
    <name evidence="3" type="ORF">FPL22_10210</name>
</gene>
<sequence length="216" mass="23363">MNFTSRLRRISAVRLLSCVVLSSVVLSLAGCSLVPAPASDPTRYYVLTGTPSEVERPAKTGELVLGLKRIEIAPYLNGKDMVVREGGNEIAYQSFARWAEPLTTSIGRTVAGRLARADKVSRVYAQPFSFEVERDYDVSIRVFRCEGERQDGKSFASFSALVEVTEAKPAGAIILRKVFTAPETEWDGKNFSALASALSESVAALTAEVVAALPAK</sequence>
<reference evidence="3 4" key="1">
    <citation type="submission" date="2019-07" db="EMBL/GenBank/DDBJ databases">
        <title>Description of 53C-WASEF.</title>
        <authorList>
            <person name="Pitt A."/>
            <person name="Hahn M.W."/>
        </authorList>
    </citation>
    <scope>NUCLEOTIDE SEQUENCE [LARGE SCALE GENOMIC DNA]</scope>
    <source>
        <strain evidence="3 4">53C-WASEF</strain>
    </source>
</reference>
<organism evidence="3 4">
    <name type="scientific">Rariglobus hedericola</name>
    <dbReference type="NCBI Taxonomy" id="2597822"/>
    <lineage>
        <taxon>Bacteria</taxon>
        <taxon>Pseudomonadati</taxon>
        <taxon>Verrucomicrobiota</taxon>
        <taxon>Opitutia</taxon>
        <taxon>Opitutales</taxon>
        <taxon>Opitutaceae</taxon>
        <taxon>Rariglobus</taxon>
    </lineage>
</organism>
<evidence type="ECO:0000313" key="4">
    <source>
        <dbReference type="Proteomes" id="UP000315648"/>
    </source>
</evidence>
<dbReference type="EMBL" id="VMBG01000001">
    <property type="protein sequence ID" value="TSJ79633.1"/>
    <property type="molecule type" value="Genomic_DNA"/>
</dbReference>
<dbReference type="InterPro" id="IPR005586">
    <property type="entry name" value="ABC_trans_aux"/>
</dbReference>
<accession>A0A556QSN4</accession>
<comment type="caution">
    <text evidence="3">The sequence shown here is derived from an EMBL/GenBank/DDBJ whole genome shotgun (WGS) entry which is preliminary data.</text>
</comment>
<proteinExistence type="predicted"/>
<dbReference type="SUPFAM" id="SSF159594">
    <property type="entry name" value="XCC0632-like"/>
    <property type="match status" value="1"/>
</dbReference>